<gene>
    <name evidence="1" type="ORF">Cylst_5229</name>
</gene>
<dbReference type="STRING" id="56107.Cylst_5229"/>
<dbReference type="InterPro" id="IPR012489">
    <property type="entry name" value="NucleaseA_inhib-like"/>
</dbReference>
<evidence type="ECO:0000313" key="2">
    <source>
        <dbReference type="Proteomes" id="UP000010475"/>
    </source>
</evidence>
<dbReference type="eggNOG" id="COG2114">
    <property type="taxonomic scope" value="Bacteria"/>
</dbReference>
<protein>
    <submittedName>
        <fullName evidence="1">Nuclease A inhibitor-like protein</fullName>
    </submittedName>
</protein>
<dbReference type="Pfam" id="PF07924">
    <property type="entry name" value="NuiA"/>
    <property type="match status" value="1"/>
</dbReference>
<dbReference type="OrthoDB" id="574253at2"/>
<organism evidence="1 2">
    <name type="scientific">Cylindrospermum stagnale PCC 7417</name>
    <dbReference type="NCBI Taxonomy" id="56107"/>
    <lineage>
        <taxon>Bacteria</taxon>
        <taxon>Bacillati</taxon>
        <taxon>Cyanobacteriota</taxon>
        <taxon>Cyanophyceae</taxon>
        <taxon>Nostocales</taxon>
        <taxon>Nostocaceae</taxon>
        <taxon>Cylindrospermum</taxon>
    </lineage>
</organism>
<dbReference type="KEGG" id="csg:Cylst_5229"/>
<dbReference type="RefSeq" id="WP_015210498.1">
    <property type="nucleotide sequence ID" value="NC_019757.1"/>
</dbReference>
<dbReference type="InterPro" id="IPR036587">
    <property type="entry name" value="NucleaseA_inhib-like_sf"/>
</dbReference>
<proteinExistence type="predicted"/>
<dbReference type="Proteomes" id="UP000010475">
    <property type="component" value="Chromosome"/>
</dbReference>
<dbReference type="AlphaFoldDB" id="K9X477"/>
<keyword evidence="2" id="KW-1185">Reference proteome</keyword>
<dbReference type="HOGENOM" id="CLU_145415_1_0_3"/>
<dbReference type="Gene3D" id="3.40.1460.10">
    <property type="entry name" value="Nuclease A inhibitor-like"/>
    <property type="match status" value="1"/>
</dbReference>
<name>K9X477_9NOST</name>
<accession>K9X477</accession>
<dbReference type="SUPFAM" id="SSF82602">
    <property type="entry name" value="Nuclease A inhibitor (NuiA)"/>
    <property type="match status" value="1"/>
</dbReference>
<sequence>MTTEIIQKLEQASAGLLMMSESDYPFQAVLWKGAGLDLTPAKLLELTGHPQDAPVETVDVDYFFRNCAVEKEWHSQPQKETVNKFKNLVEVLKSNLSDIKVYRIGTISIDAYILGKTEADDLAGISTKVVET</sequence>
<reference evidence="1 2" key="1">
    <citation type="submission" date="2012-06" db="EMBL/GenBank/DDBJ databases">
        <title>Finished chromosome of genome of Cylindrospermum stagnale PCC 7417.</title>
        <authorList>
            <consortium name="US DOE Joint Genome Institute"/>
            <person name="Gugger M."/>
            <person name="Coursin T."/>
            <person name="Rippka R."/>
            <person name="Tandeau De Marsac N."/>
            <person name="Huntemann M."/>
            <person name="Wei C.-L."/>
            <person name="Han J."/>
            <person name="Detter J.C."/>
            <person name="Han C."/>
            <person name="Tapia R."/>
            <person name="Chen A."/>
            <person name="Kyrpides N."/>
            <person name="Mavromatis K."/>
            <person name="Markowitz V."/>
            <person name="Szeto E."/>
            <person name="Ivanova N."/>
            <person name="Pagani I."/>
            <person name="Pati A."/>
            <person name="Goodwin L."/>
            <person name="Nordberg H.P."/>
            <person name="Cantor M.N."/>
            <person name="Hua S.X."/>
            <person name="Woyke T."/>
            <person name="Kerfeld C.A."/>
        </authorList>
    </citation>
    <scope>NUCLEOTIDE SEQUENCE [LARGE SCALE GENOMIC DNA]</scope>
    <source>
        <strain evidence="1 2">PCC 7417</strain>
    </source>
</reference>
<dbReference type="EMBL" id="CP003642">
    <property type="protein sequence ID" value="AFZ27263.1"/>
    <property type="molecule type" value="Genomic_DNA"/>
</dbReference>
<evidence type="ECO:0000313" key="1">
    <source>
        <dbReference type="EMBL" id="AFZ27263.1"/>
    </source>
</evidence>
<dbReference type="PIRSF" id="PIRSF011544">
    <property type="entry name" value="NucleaseA_inhib-like"/>
    <property type="match status" value="1"/>
</dbReference>